<evidence type="ECO:0000313" key="4">
    <source>
        <dbReference type="Proteomes" id="UP000752297"/>
    </source>
</evidence>
<feature type="transmembrane region" description="Helical" evidence="1">
    <location>
        <begin position="227"/>
        <end position="254"/>
    </location>
</feature>
<sequence length="283" mass="30067">MLALLAGGMVIGCSPIFVRLSELGAISTAFWRLALALIPLMLFTARGTALDADKPRSLRDIWLVVLPGLLLAVELAAWHISLHMTSVANSTLLVNMAPIFVALYCWLILRQAPGKLFAVALVVTIAGVVILKGGPQALGGGDLKGDAVAILAAMLYAGYILVLGKARERFSTPVVMIWSTSTAALSILPFALLSEPTLIPFTLAGWAVLFALSWLSQAGGQSLIAYALAWLPVTFSSLTLLLQPVIAALLAWLILGEALTLWQCIGGLIVLAGIWMARRSQSR</sequence>
<dbReference type="Pfam" id="PF00892">
    <property type="entry name" value="EamA"/>
    <property type="match status" value="2"/>
</dbReference>
<feature type="transmembrane region" description="Helical" evidence="1">
    <location>
        <begin position="147"/>
        <end position="163"/>
    </location>
</feature>
<accession>A0A949PN36</accession>
<feature type="domain" description="EamA" evidence="2">
    <location>
        <begin position="2"/>
        <end position="131"/>
    </location>
</feature>
<reference evidence="3 4" key="1">
    <citation type="submission" date="2021-06" db="EMBL/GenBank/DDBJ databases">
        <title>Falsochrobactrum tianjin sp.nov., a new petroleum-degrading bacteria isolated from oily soils.</title>
        <authorList>
            <person name="Chen G."/>
            <person name="Chen H."/>
            <person name="Tian J."/>
            <person name="Qing J."/>
            <person name="Zhong L."/>
            <person name="Ma W."/>
            <person name="Song Y."/>
            <person name="Cui X."/>
            <person name="Yan B."/>
        </authorList>
    </citation>
    <scope>NUCLEOTIDE SEQUENCE [LARGE SCALE GENOMIC DNA]</scope>
    <source>
        <strain evidence="3 4">TDYN1</strain>
    </source>
</reference>
<keyword evidence="1" id="KW-1133">Transmembrane helix</keyword>
<keyword evidence="4" id="KW-1185">Reference proteome</keyword>
<evidence type="ECO:0000313" key="3">
    <source>
        <dbReference type="EMBL" id="MBV2143365.1"/>
    </source>
</evidence>
<dbReference type="EMBL" id="JAHRVA010000002">
    <property type="protein sequence ID" value="MBV2143365.1"/>
    <property type="molecule type" value="Genomic_DNA"/>
</dbReference>
<gene>
    <name evidence="3" type="ORF">KUG47_07625</name>
</gene>
<feature type="transmembrane region" description="Helical" evidence="1">
    <location>
        <begin position="175"/>
        <end position="192"/>
    </location>
</feature>
<organism evidence="3 4">
    <name type="scientific">Falsochrobactrum tianjinense</name>
    <dbReference type="NCBI Taxonomy" id="2706015"/>
    <lineage>
        <taxon>Bacteria</taxon>
        <taxon>Pseudomonadati</taxon>
        <taxon>Pseudomonadota</taxon>
        <taxon>Alphaproteobacteria</taxon>
        <taxon>Hyphomicrobiales</taxon>
        <taxon>Brucellaceae</taxon>
        <taxon>Falsochrobactrum</taxon>
    </lineage>
</organism>
<comment type="caution">
    <text evidence="3">The sequence shown here is derived from an EMBL/GenBank/DDBJ whole genome shotgun (WGS) entry which is preliminary data.</text>
</comment>
<dbReference type="Proteomes" id="UP000752297">
    <property type="component" value="Unassembled WGS sequence"/>
</dbReference>
<dbReference type="InterPro" id="IPR000620">
    <property type="entry name" value="EamA_dom"/>
</dbReference>
<feature type="domain" description="EamA" evidence="2">
    <location>
        <begin position="144"/>
        <end position="277"/>
    </location>
</feature>
<feature type="transmembrane region" description="Helical" evidence="1">
    <location>
        <begin position="116"/>
        <end position="135"/>
    </location>
</feature>
<feature type="transmembrane region" description="Helical" evidence="1">
    <location>
        <begin position="61"/>
        <end position="80"/>
    </location>
</feature>
<feature type="transmembrane region" description="Helical" evidence="1">
    <location>
        <begin position="92"/>
        <end position="109"/>
    </location>
</feature>
<protein>
    <submittedName>
        <fullName evidence="3">DMT family transporter</fullName>
    </submittedName>
</protein>
<dbReference type="AlphaFoldDB" id="A0A949PN36"/>
<dbReference type="PANTHER" id="PTHR22911">
    <property type="entry name" value="ACYL-MALONYL CONDENSING ENZYME-RELATED"/>
    <property type="match status" value="1"/>
</dbReference>
<dbReference type="GO" id="GO:0016020">
    <property type="term" value="C:membrane"/>
    <property type="evidence" value="ECO:0007669"/>
    <property type="project" value="InterPro"/>
</dbReference>
<proteinExistence type="predicted"/>
<feature type="transmembrane region" description="Helical" evidence="1">
    <location>
        <begin position="198"/>
        <end position="215"/>
    </location>
</feature>
<keyword evidence="1" id="KW-0472">Membrane</keyword>
<feature type="transmembrane region" description="Helical" evidence="1">
    <location>
        <begin position="30"/>
        <end position="49"/>
    </location>
</feature>
<evidence type="ECO:0000256" key="1">
    <source>
        <dbReference type="SAM" id="Phobius"/>
    </source>
</evidence>
<keyword evidence="1" id="KW-0812">Transmembrane</keyword>
<feature type="transmembrane region" description="Helical" evidence="1">
    <location>
        <begin position="260"/>
        <end position="277"/>
    </location>
</feature>
<name>A0A949PN36_9HYPH</name>
<dbReference type="PANTHER" id="PTHR22911:SF76">
    <property type="entry name" value="EAMA DOMAIN-CONTAINING PROTEIN"/>
    <property type="match status" value="1"/>
</dbReference>
<evidence type="ECO:0000259" key="2">
    <source>
        <dbReference type="Pfam" id="PF00892"/>
    </source>
</evidence>